<gene>
    <name evidence="2" type="ORF">Cni_G05949</name>
</gene>
<evidence type="ECO:0000313" key="3">
    <source>
        <dbReference type="Proteomes" id="UP001327560"/>
    </source>
</evidence>
<protein>
    <submittedName>
        <fullName evidence="2">Late embryogenesis abundant protein 29-like</fullName>
    </submittedName>
</protein>
<dbReference type="PANTHER" id="PTHR34191">
    <property type="entry name" value="LATE EMBRYOGENESIS ABUNDANT PROTEIN (LEA) FAMILY PROTEIN"/>
    <property type="match status" value="1"/>
</dbReference>
<proteinExistence type="predicted"/>
<keyword evidence="3" id="KW-1185">Reference proteome</keyword>
<accession>A0AAQ3JYS8</accession>
<name>A0AAQ3JYS8_9LILI</name>
<evidence type="ECO:0000256" key="1">
    <source>
        <dbReference type="SAM" id="MobiDB-lite"/>
    </source>
</evidence>
<feature type="compositionally biased region" description="Polar residues" evidence="1">
    <location>
        <begin position="28"/>
        <end position="41"/>
    </location>
</feature>
<dbReference type="Proteomes" id="UP001327560">
    <property type="component" value="Chromosome 2"/>
</dbReference>
<feature type="region of interest" description="Disordered" evidence="1">
    <location>
        <begin position="1"/>
        <end position="41"/>
    </location>
</feature>
<dbReference type="InterPro" id="IPR039624">
    <property type="entry name" value="LEA1/2/D7/KIN2"/>
</dbReference>
<feature type="region of interest" description="Disordered" evidence="1">
    <location>
        <begin position="70"/>
        <end position="90"/>
    </location>
</feature>
<feature type="compositionally biased region" description="Polar residues" evidence="1">
    <location>
        <begin position="73"/>
        <end position="90"/>
    </location>
</feature>
<organism evidence="2 3">
    <name type="scientific">Canna indica</name>
    <name type="common">Indian-shot</name>
    <dbReference type="NCBI Taxonomy" id="4628"/>
    <lineage>
        <taxon>Eukaryota</taxon>
        <taxon>Viridiplantae</taxon>
        <taxon>Streptophyta</taxon>
        <taxon>Embryophyta</taxon>
        <taxon>Tracheophyta</taxon>
        <taxon>Spermatophyta</taxon>
        <taxon>Magnoliopsida</taxon>
        <taxon>Liliopsida</taxon>
        <taxon>Zingiberales</taxon>
        <taxon>Cannaceae</taxon>
        <taxon>Canna</taxon>
    </lineage>
</organism>
<evidence type="ECO:0000313" key="2">
    <source>
        <dbReference type="EMBL" id="WOK97241.1"/>
    </source>
</evidence>
<dbReference type="PANTHER" id="PTHR34191:SF20">
    <property type="entry name" value="LATE EMBRYOGENESIS ABUNDANT PROTEIN (LEA) FAMILY PROTEIN"/>
    <property type="match status" value="1"/>
</dbReference>
<dbReference type="EMBL" id="CP136891">
    <property type="protein sequence ID" value="WOK97241.1"/>
    <property type="molecule type" value="Genomic_DNA"/>
</dbReference>
<dbReference type="AlphaFoldDB" id="A0AAQ3JYS8"/>
<sequence length="90" mass="9449">MADQSDIRYQAGEAAGQAQMKKDEMMESAQSTAQESKTQAAGFMQQTGEKMMNMAQGAADAVKNAVGIGGRASNDSIPTINTDTNTSTKL</sequence>
<reference evidence="2 3" key="1">
    <citation type="submission" date="2023-10" db="EMBL/GenBank/DDBJ databases">
        <title>Chromosome-scale genome assembly provides insights into flower coloration mechanisms of Canna indica.</title>
        <authorList>
            <person name="Li C."/>
        </authorList>
    </citation>
    <scope>NUCLEOTIDE SEQUENCE [LARGE SCALE GENOMIC DNA]</scope>
    <source>
        <tissue evidence="2">Flower</tissue>
    </source>
</reference>